<evidence type="ECO:0000313" key="1">
    <source>
        <dbReference type="EMBL" id="CAD7634517.1"/>
    </source>
</evidence>
<dbReference type="SUPFAM" id="SSF53756">
    <property type="entry name" value="UDP-Glycosyltransferase/glycogen phosphorylase"/>
    <property type="match status" value="1"/>
</dbReference>
<dbReference type="Gene3D" id="3.40.50.2000">
    <property type="entry name" value="Glycogen Phosphorylase B"/>
    <property type="match status" value="2"/>
</dbReference>
<sequence length="350" mass="39321">MSSDNSQLTILFTPLDGWGHINACHGLAEELLRRGHRVVFAIDQGFAGKLSKHGFEEVLHSIPPDPTVDPNIDFWADFIVKHRRDLQRSSIEIIERVTSVALGVMFDGVKAREDQYRDIVATVRPDVIVIDSYVGCPPVTESGVPWVLLFSAAPHMGLMNDEHPPAWSGLPLNGDQNEWQTYQTRFNKAFDALHKNVDDWYKEVTGKSLALKPGSVPHPLSPYLNICMTPKELDYEEVQPLGDNWHRVDGFVRTTDETFEIPECLRERSGKLILLSMGSFGCADIDLMIRLTTILAKSEHRFIVSKGPLHDKYSLPDNMWGQPFLPQTAILPLVDLVLTHGGNNTVTETF</sequence>
<feature type="non-terminal residue" evidence="1">
    <location>
        <position position="1"/>
    </location>
</feature>
<dbReference type="OrthoDB" id="5835829at2759"/>
<accession>A0A7R9L3X2</accession>
<dbReference type="EMBL" id="OC869376">
    <property type="protein sequence ID" value="CAD7634517.1"/>
    <property type="molecule type" value="Genomic_DNA"/>
</dbReference>
<dbReference type="EMBL" id="CAJPIZ010014801">
    <property type="protein sequence ID" value="CAG2114947.1"/>
    <property type="molecule type" value="Genomic_DNA"/>
</dbReference>
<proteinExistence type="predicted"/>
<evidence type="ECO:0008006" key="3">
    <source>
        <dbReference type="Google" id="ProtNLM"/>
    </source>
</evidence>
<protein>
    <recommendedName>
        <fullName evidence="3">UDP-glycosyltransferase</fullName>
    </recommendedName>
</protein>
<reference evidence="1" key="1">
    <citation type="submission" date="2020-11" db="EMBL/GenBank/DDBJ databases">
        <authorList>
            <person name="Tran Van P."/>
        </authorList>
    </citation>
    <scope>NUCLEOTIDE SEQUENCE</scope>
</reference>
<dbReference type="AlphaFoldDB" id="A0A7R9L3X2"/>
<evidence type="ECO:0000313" key="2">
    <source>
        <dbReference type="Proteomes" id="UP000759131"/>
    </source>
</evidence>
<keyword evidence="2" id="KW-1185">Reference proteome</keyword>
<gene>
    <name evidence="1" type="ORF">OSB1V03_LOCUS14913</name>
</gene>
<organism evidence="1">
    <name type="scientific">Medioppia subpectinata</name>
    <dbReference type="NCBI Taxonomy" id="1979941"/>
    <lineage>
        <taxon>Eukaryota</taxon>
        <taxon>Metazoa</taxon>
        <taxon>Ecdysozoa</taxon>
        <taxon>Arthropoda</taxon>
        <taxon>Chelicerata</taxon>
        <taxon>Arachnida</taxon>
        <taxon>Acari</taxon>
        <taxon>Acariformes</taxon>
        <taxon>Sarcoptiformes</taxon>
        <taxon>Oribatida</taxon>
        <taxon>Brachypylina</taxon>
        <taxon>Oppioidea</taxon>
        <taxon>Oppiidae</taxon>
        <taxon>Medioppia</taxon>
    </lineage>
</organism>
<name>A0A7R9L3X2_9ACAR</name>
<dbReference type="Proteomes" id="UP000759131">
    <property type="component" value="Unassembled WGS sequence"/>
</dbReference>